<dbReference type="InterPro" id="IPR017562">
    <property type="entry name" value="Cyt_c_biogenesis_CcsA"/>
</dbReference>
<name>H5US20_9MICO</name>
<evidence type="ECO:0000259" key="8">
    <source>
        <dbReference type="Pfam" id="PF01578"/>
    </source>
</evidence>
<comment type="caution">
    <text evidence="9">The sequence shown here is derived from an EMBL/GenBank/DDBJ whole genome shotgun (WGS) entry which is preliminary data.</text>
</comment>
<dbReference type="PANTHER" id="PTHR30071">
    <property type="entry name" value="HEME EXPORTER PROTEIN C"/>
    <property type="match status" value="1"/>
</dbReference>
<feature type="transmembrane region" description="Helical" evidence="7">
    <location>
        <begin position="338"/>
        <end position="359"/>
    </location>
</feature>
<dbReference type="PANTHER" id="PTHR30071:SF1">
    <property type="entry name" value="CYTOCHROME B_B6 PROTEIN-RELATED"/>
    <property type="match status" value="1"/>
</dbReference>
<evidence type="ECO:0000256" key="3">
    <source>
        <dbReference type="ARBA" id="ARBA00022748"/>
    </source>
</evidence>
<feature type="transmembrane region" description="Helical" evidence="7">
    <location>
        <begin position="210"/>
        <end position="235"/>
    </location>
</feature>
<gene>
    <name evidence="9" type="ORF">MOPEL_074_00150</name>
</gene>
<dbReference type="STRING" id="1089455.MOPEL_074_00150"/>
<organism evidence="9 10">
    <name type="scientific">Mobilicoccus pelagius NBRC 104925</name>
    <dbReference type="NCBI Taxonomy" id="1089455"/>
    <lineage>
        <taxon>Bacteria</taxon>
        <taxon>Bacillati</taxon>
        <taxon>Actinomycetota</taxon>
        <taxon>Actinomycetes</taxon>
        <taxon>Micrococcales</taxon>
        <taxon>Dermatophilaceae</taxon>
        <taxon>Mobilicoccus</taxon>
    </lineage>
</organism>
<feature type="region of interest" description="Disordered" evidence="6">
    <location>
        <begin position="67"/>
        <end position="113"/>
    </location>
</feature>
<feature type="transmembrane region" description="Helical" evidence="7">
    <location>
        <begin position="176"/>
        <end position="198"/>
    </location>
</feature>
<evidence type="ECO:0000256" key="2">
    <source>
        <dbReference type="ARBA" id="ARBA00022692"/>
    </source>
</evidence>
<keyword evidence="2 7" id="KW-0812">Transmembrane</keyword>
<feature type="transmembrane region" description="Helical" evidence="7">
    <location>
        <begin position="119"/>
        <end position="138"/>
    </location>
</feature>
<feature type="transmembrane region" description="Helical" evidence="7">
    <location>
        <begin position="12"/>
        <end position="33"/>
    </location>
</feature>
<evidence type="ECO:0000313" key="9">
    <source>
        <dbReference type="EMBL" id="GAB48528.1"/>
    </source>
</evidence>
<dbReference type="InterPro" id="IPR002541">
    <property type="entry name" value="Cyt_c_assembly"/>
</dbReference>
<proteinExistence type="predicted"/>
<keyword evidence="3" id="KW-0201">Cytochrome c-type biogenesis</keyword>
<evidence type="ECO:0000256" key="6">
    <source>
        <dbReference type="SAM" id="MobiDB-lite"/>
    </source>
</evidence>
<dbReference type="GO" id="GO:0020037">
    <property type="term" value="F:heme binding"/>
    <property type="evidence" value="ECO:0007669"/>
    <property type="project" value="InterPro"/>
</dbReference>
<evidence type="ECO:0000256" key="1">
    <source>
        <dbReference type="ARBA" id="ARBA00004141"/>
    </source>
</evidence>
<sequence length="368" mass="39315">MTSIQMAQLATYALYVAMAALACAMTAFTLYLARLASGREARRVSESEAARTHTDSPVLVTAGAARGDAVTGDSTTSDSTTGDSTTGVTTGGHGREDVATTPASAVAEGDRREPASGSLGMSLSWLGALFLVVSLALRGLSVSRVPVANLFEFAVAGATATLLTYLVLAQRRPLRWLGLFVVVPVLSVLGLALVAWYVPAAELAPALQSYWIAIHVPIAIISIGIFTVAFCILLVQLGVERRERQRAEGRAPSTSRLGTLLDALPGAARLDRIAYSLNVAAFPLWTFTIIAGAIWGQKAWGTYWSWDPKEVWTFVIWVLYAAYLHARATSGWKRRTSNVIAIAGYVAILLNTTVVNFFFSGLHSYSGL</sequence>
<feature type="transmembrane region" description="Helical" evidence="7">
    <location>
        <begin position="150"/>
        <end position="169"/>
    </location>
</feature>
<evidence type="ECO:0000256" key="5">
    <source>
        <dbReference type="ARBA" id="ARBA00023136"/>
    </source>
</evidence>
<reference evidence="9 10" key="1">
    <citation type="submission" date="2012-02" db="EMBL/GenBank/DDBJ databases">
        <title>Whole genome shotgun sequence of Mobilicoccus pelagius NBRC 104925.</title>
        <authorList>
            <person name="Yoshida Y."/>
            <person name="Hosoyama A."/>
            <person name="Tsuchikane K."/>
            <person name="Katsumata H."/>
            <person name="Yamazaki S."/>
            <person name="Fujita N."/>
        </authorList>
    </citation>
    <scope>NUCLEOTIDE SEQUENCE [LARGE SCALE GENOMIC DNA]</scope>
    <source>
        <strain evidence="9 10">NBRC 104925</strain>
    </source>
</reference>
<protein>
    <submittedName>
        <fullName evidence="9">Putative cytochrome c assembly protein</fullName>
    </submittedName>
</protein>
<evidence type="ECO:0000256" key="7">
    <source>
        <dbReference type="SAM" id="Phobius"/>
    </source>
</evidence>
<dbReference type="eggNOG" id="COG0755">
    <property type="taxonomic scope" value="Bacteria"/>
</dbReference>
<dbReference type="GO" id="GO:0017004">
    <property type="term" value="P:cytochrome complex assembly"/>
    <property type="evidence" value="ECO:0007669"/>
    <property type="project" value="UniProtKB-KW"/>
</dbReference>
<dbReference type="OrthoDB" id="9814290at2"/>
<dbReference type="Pfam" id="PF01578">
    <property type="entry name" value="Cytochrom_C_asm"/>
    <property type="match status" value="1"/>
</dbReference>
<dbReference type="InterPro" id="IPR045062">
    <property type="entry name" value="Cyt_c_biogenesis_CcsA/CcmC"/>
</dbReference>
<dbReference type="NCBIfam" id="TIGR03144">
    <property type="entry name" value="cytochr_II_ccsB"/>
    <property type="match status" value="1"/>
</dbReference>
<feature type="transmembrane region" description="Helical" evidence="7">
    <location>
        <begin position="311"/>
        <end position="326"/>
    </location>
</feature>
<evidence type="ECO:0000256" key="4">
    <source>
        <dbReference type="ARBA" id="ARBA00022989"/>
    </source>
</evidence>
<dbReference type="EMBL" id="BAFE01000053">
    <property type="protein sequence ID" value="GAB48528.1"/>
    <property type="molecule type" value="Genomic_DNA"/>
</dbReference>
<keyword evidence="10" id="KW-1185">Reference proteome</keyword>
<dbReference type="RefSeq" id="WP_009482426.1">
    <property type="nucleotide sequence ID" value="NZ_BAFE01000053.1"/>
</dbReference>
<keyword evidence="5 7" id="KW-0472">Membrane</keyword>
<dbReference type="AlphaFoldDB" id="H5US20"/>
<comment type="subcellular location">
    <subcellularLocation>
        <location evidence="1">Membrane</location>
        <topology evidence="1">Multi-pass membrane protein</topology>
    </subcellularLocation>
</comment>
<feature type="domain" description="Cytochrome c assembly protein" evidence="8">
    <location>
        <begin position="157"/>
        <end position="363"/>
    </location>
</feature>
<feature type="transmembrane region" description="Helical" evidence="7">
    <location>
        <begin position="273"/>
        <end position="296"/>
    </location>
</feature>
<dbReference type="GO" id="GO:0005886">
    <property type="term" value="C:plasma membrane"/>
    <property type="evidence" value="ECO:0007669"/>
    <property type="project" value="TreeGrafter"/>
</dbReference>
<dbReference type="Proteomes" id="UP000004367">
    <property type="component" value="Unassembled WGS sequence"/>
</dbReference>
<accession>H5US20</accession>
<keyword evidence="4 7" id="KW-1133">Transmembrane helix</keyword>
<feature type="compositionally biased region" description="Low complexity" evidence="6">
    <location>
        <begin position="67"/>
        <end position="88"/>
    </location>
</feature>
<evidence type="ECO:0000313" key="10">
    <source>
        <dbReference type="Proteomes" id="UP000004367"/>
    </source>
</evidence>